<dbReference type="GeneID" id="77844321"/>
<dbReference type="EMBL" id="JABEVU030000001">
    <property type="protein sequence ID" value="MDB0579555.1"/>
    <property type="molecule type" value="Genomic_DNA"/>
</dbReference>
<dbReference type="InterPro" id="IPR036259">
    <property type="entry name" value="MFS_trans_sf"/>
</dbReference>
<keyword evidence="10" id="KW-1185">Reference proteome</keyword>
<comment type="similarity">
    <text evidence="2">Belongs to the TerC family.</text>
</comment>
<feature type="transmembrane region" description="Helical" evidence="6">
    <location>
        <begin position="12"/>
        <end position="34"/>
    </location>
</feature>
<dbReference type="EMBL" id="JXII01000002">
    <property type="protein sequence ID" value="KIH71481.1"/>
    <property type="molecule type" value="Genomic_DNA"/>
</dbReference>
<dbReference type="NCBIfam" id="TIGR03716">
    <property type="entry name" value="R_switched_YkoY"/>
    <property type="match status" value="1"/>
</dbReference>
<keyword evidence="4 6" id="KW-1133">Transmembrane helix</keyword>
<comment type="subcellular location">
    <subcellularLocation>
        <location evidence="1">Membrane</location>
        <topology evidence="1">Multi-pass membrane protein</topology>
    </subcellularLocation>
</comment>
<proteinExistence type="inferred from homology"/>
<feature type="transmembrane region" description="Helical" evidence="6">
    <location>
        <begin position="238"/>
        <end position="255"/>
    </location>
</feature>
<evidence type="ECO:0000256" key="1">
    <source>
        <dbReference type="ARBA" id="ARBA00004141"/>
    </source>
</evidence>
<accession>A0A0C2HPN9</accession>
<evidence type="ECO:0000313" key="9">
    <source>
        <dbReference type="Proteomes" id="UP000031546"/>
    </source>
</evidence>
<reference evidence="10" key="2">
    <citation type="submission" date="2020-04" db="EMBL/GenBank/DDBJ databases">
        <title>Genome analysis and biological profiling of marine Cellulosimicrobium funkei MOSEL-ME6.</title>
        <authorList>
            <person name="Tanveer F."/>
            <person name="Xie Y."/>
            <person name="Shinwari Z.K."/>
        </authorList>
    </citation>
    <scope>NUCLEOTIDE SEQUENCE [LARGE SCALE GENOMIC DNA]</scope>
    <source>
        <strain evidence="10">MOSEL-ME25</strain>
    </source>
</reference>
<gene>
    <name evidence="8" type="ORF">F7P68_0003355</name>
    <name evidence="7" type="ORF">SN16_02055</name>
</gene>
<reference evidence="7 9" key="1">
    <citation type="submission" date="2015-01" db="EMBL/GenBank/DDBJ databases">
        <title>Genome sequences of high lactate-tolerant strain Salinicoccus roseus W12 with industrial interest.</title>
        <authorList>
            <person name="Wang H."/>
            <person name="Yu B."/>
        </authorList>
    </citation>
    <scope>NUCLEOTIDE SEQUENCE [LARGE SCALE GENOMIC DNA]</scope>
    <source>
        <strain evidence="7 9">W12</strain>
    </source>
</reference>
<dbReference type="InterPro" id="IPR005496">
    <property type="entry name" value="Integral_membrane_TerC"/>
</dbReference>
<feature type="transmembrane region" description="Helical" evidence="6">
    <location>
        <begin position="132"/>
        <end position="152"/>
    </location>
</feature>
<dbReference type="SUPFAM" id="SSF103473">
    <property type="entry name" value="MFS general substrate transporter"/>
    <property type="match status" value="1"/>
</dbReference>
<sequence>MDFAIILEYAWVLVVLIVLEGLLAADNAVVLAVMVKHLDRKRRKKALFYGLLGAFVFRMIAILLLVWLVQWWWMQALGALYLFYVSISHLYKLWQGNKEPEEPTAGTEGIAVDAAKEKKGSGFWFTVFKVELADIAFAIDSILAAAAIALALPEVGGDFFGVNAGQYTVMLIGGLIGVIIMRFFATWFVELLNRKPGLEVAAFIIVGWVGVKLAVLTLAHDAIAVIPHDFPHSGTWKLIFWAVMVIIIAAGWFLSNDHGHGEKVESNH</sequence>
<evidence type="ECO:0000313" key="8">
    <source>
        <dbReference type="EMBL" id="MDB0579555.1"/>
    </source>
</evidence>
<dbReference type="InterPro" id="IPR022493">
    <property type="entry name" value="CHP03716_TM_YkoY"/>
</dbReference>
<dbReference type="GO" id="GO:0016020">
    <property type="term" value="C:membrane"/>
    <property type="evidence" value="ECO:0007669"/>
    <property type="project" value="UniProtKB-SubCell"/>
</dbReference>
<dbReference type="OrthoDB" id="9806211at2"/>
<dbReference type="STRING" id="45670.SN16_02055"/>
<evidence type="ECO:0000256" key="3">
    <source>
        <dbReference type="ARBA" id="ARBA00022692"/>
    </source>
</evidence>
<evidence type="ECO:0000313" key="10">
    <source>
        <dbReference type="Proteomes" id="UP000527860"/>
    </source>
</evidence>
<dbReference type="Proteomes" id="UP000031546">
    <property type="component" value="Unassembled WGS sequence"/>
</dbReference>
<name>A0A0C2HPN9_9STAP</name>
<evidence type="ECO:0000256" key="4">
    <source>
        <dbReference type="ARBA" id="ARBA00022989"/>
    </source>
</evidence>
<dbReference type="Proteomes" id="UP000527860">
    <property type="component" value="Unassembled WGS sequence"/>
</dbReference>
<dbReference type="Pfam" id="PF03741">
    <property type="entry name" value="TerC"/>
    <property type="match status" value="1"/>
</dbReference>
<evidence type="ECO:0000256" key="5">
    <source>
        <dbReference type="ARBA" id="ARBA00023136"/>
    </source>
</evidence>
<keyword evidence="3 6" id="KW-0812">Transmembrane</keyword>
<evidence type="ECO:0000256" key="2">
    <source>
        <dbReference type="ARBA" id="ARBA00007511"/>
    </source>
</evidence>
<keyword evidence="5 6" id="KW-0472">Membrane</keyword>
<dbReference type="AlphaFoldDB" id="A0A0C2HPN9"/>
<reference evidence="8 10" key="4">
    <citation type="submission" date="2022-12" db="EMBL/GenBank/DDBJ databases">
        <title>Genome analysis and biological profiling of marine Salinicoccus roseus MOSEL-ME25.</title>
        <authorList>
            <person name="Mirza F.T."/>
            <person name="Xie Y."/>
            <person name="Shinwari Z.K."/>
        </authorList>
    </citation>
    <scope>NUCLEOTIDE SEQUENCE [LARGE SCALE GENOMIC DNA]</scope>
    <source>
        <strain evidence="8 10">MOSEL-ME25</strain>
    </source>
</reference>
<dbReference type="PANTHER" id="PTHR30238:SF4">
    <property type="entry name" value="SLL1022 PROTEIN"/>
    <property type="match status" value="1"/>
</dbReference>
<feature type="transmembrane region" description="Helical" evidence="6">
    <location>
        <begin position="46"/>
        <end position="66"/>
    </location>
</feature>
<protein>
    <submittedName>
        <fullName evidence="7">Membrane protein</fullName>
    </submittedName>
    <submittedName>
        <fullName evidence="8">TerC family protein</fullName>
    </submittedName>
</protein>
<feature type="transmembrane region" description="Helical" evidence="6">
    <location>
        <begin position="72"/>
        <end position="91"/>
    </location>
</feature>
<dbReference type="RefSeq" id="WP_040104945.1">
    <property type="nucleotide sequence ID" value="NZ_BMCA01000001.1"/>
</dbReference>
<reference evidence="8" key="3">
    <citation type="submission" date="2020-04" db="EMBL/GenBank/DDBJ databases">
        <authorList>
            <person name="Tanveer F."/>
            <person name="Xie Y."/>
            <person name="Shinwari Z.K."/>
        </authorList>
    </citation>
    <scope>NUCLEOTIDE SEQUENCE</scope>
    <source>
        <strain evidence="8">MOSEL-ME25</strain>
    </source>
</reference>
<dbReference type="PANTHER" id="PTHR30238">
    <property type="entry name" value="MEMBRANE BOUND PREDICTED REDOX MODULATOR"/>
    <property type="match status" value="1"/>
</dbReference>
<feature type="transmembrane region" description="Helical" evidence="6">
    <location>
        <begin position="197"/>
        <end position="218"/>
    </location>
</feature>
<comment type="caution">
    <text evidence="7">The sequence shown here is derived from an EMBL/GenBank/DDBJ whole genome shotgun (WGS) entry which is preliminary data.</text>
</comment>
<evidence type="ECO:0000313" key="7">
    <source>
        <dbReference type="EMBL" id="KIH71481.1"/>
    </source>
</evidence>
<feature type="transmembrane region" description="Helical" evidence="6">
    <location>
        <begin position="164"/>
        <end position="185"/>
    </location>
</feature>
<evidence type="ECO:0000256" key="6">
    <source>
        <dbReference type="SAM" id="Phobius"/>
    </source>
</evidence>
<organism evidence="7 9">
    <name type="scientific">Salinicoccus roseus</name>
    <dbReference type="NCBI Taxonomy" id="45670"/>
    <lineage>
        <taxon>Bacteria</taxon>
        <taxon>Bacillati</taxon>
        <taxon>Bacillota</taxon>
        <taxon>Bacilli</taxon>
        <taxon>Bacillales</taxon>
        <taxon>Staphylococcaceae</taxon>
        <taxon>Salinicoccus</taxon>
    </lineage>
</organism>